<comment type="subunit">
    <text evidence="9">Component of the translation initiation factor 2B (eIF2B) complex which is a heterodecamer of two sets of five different subunits: alpha, beta, gamma, delta and epsilon. Subunits alpha, beta and delta comprise a regulatory subcomplex and subunits epsilon and gamma comprise a catalytic subcomplex. Within the complex, the hexameric regulatory complex resides at the center, with the two heterodimeric catalytic subcomplexes bound on opposite sides.</text>
</comment>
<dbReference type="GO" id="GO:0005851">
    <property type="term" value="C:eukaryotic translation initiation factor 2B complex"/>
    <property type="evidence" value="ECO:0000318"/>
    <property type="project" value="GO_Central"/>
</dbReference>
<dbReference type="PANTHER" id="PTHR45989:SF1">
    <property type="entry name" value="TRANSLATION INITIATION FACTOR EIF-2B SUBUNIT GAMMA"/>
    <property type="match status" value="1"/>
</dbReference>
<dbReference type="Proteomes" id="UP000001514">
    <property type="component" value="Unassembled WGS sequence"/>
</dbReference>
<dbReference type="HOGENOM" id="CLU_016743_0_1_1"/>
<evidence type="ECO:0000256" key="5">
    <source>
        <dbReference type="ARBA" id="ARBA00022917"/>
    </source>
</evidence>
<proteinExistence type="inferred from homology"/>
<dbReference type="InterPro" id="IPR056764">
    <property type="entry name" value="LbH_EIF2B3/5"/>
</dbReference>
<dbReference type="GO" id="GO:0003743">
    <property type="term" value="F:translation initiation factor activity"/>
    <property type="evidence" value="ECO:0000318"/>
    <property type="project" value="GO_Central"/>
</dbReference>
<organism evidence="13">
    <name type="scientific">Selaginella moellendorffii</name>
    <name type="common">Spikemoss</name>
    <dbReference type="NCBI Taxonomy" id="88036"/>
    <lineage>
        <taxon>Eukaryota</taxon>
        <taxon>Viridiplantae</taxon>
        <taxon>Streptophyta</taxon>
        <taxon>Embryophyta</taxon>
        <taxon>Tracheophyta</taxon>
        <taxon>Lycopodiopsida</taxon>
        <taxon>Selaginellales</taxon>
        <taxon>Selaginellaceae</taxon>
        <taxon>Selaginella</taxon>
    </lineage>
</organism>
<dbReference type="AlphaFoldDB" id="D8RHV7"/>
<evidence type="ECO:0000313" key="13">
    <source>
        <dbReference type="Proteomes" id="UP000001514"/>
    </source>
</evidence>
<evidence type="ECO:0000256" key="9">
    <source>
        <dbReference type="ARBA" id="ARBA00046432"/>
    </source>
</evidence>
<keyword evidence="13" id="KW-1185">Reference proteome</keyword>
<feature type="domain" description="Nucleotidyl transferase" evidence="10">
    <location>
        <begin position="8"/>
        <end position="139"/>
    </location>
</feature>
<dbReference type="GO" id="GO:0005085">
    <property type="term" value="F:guanyl-nucleotide exchange factor activity"/>
    <property type="evidence" value="ECO:0000318"/>
    <property type="project" value="GO_Central"/>
</dbReference>
<dbReference type="CDD" id="cd04652">
    <property type="entry name" value="LbH_eIF2B_gamma_C"/>
    <property type="match status" value="1"/>
</dbReference>
<comment type="similarity">
    <text evidence="2">Belongs to the eIF-2B gamma/epsilon subunits family.</text>
</comment>
<sequence>MGDEYQVVVVAGGSSKDLFPLVSKDVPKALLPIGNRPLLSYVLDLLEDSNLNNVSVVVAGHESGVRVGSWIAEAYHDRLQVEVSTVSEESGTADALRSVAHRLSSENVLVVSGDMVCDVPLGAIASSHKRQRAGLTALLCPRTPGEGCEASAGGVGTKEKAKQLAAADVIGLDSARHRLLYVASGSQLGKEVKVPLCLMREAGQVELHTDLLDAHLYAFNRELMLEALERNEKFKSIKRDLVPHIVRSQLKHGRVEGTLSCSAYVAGKARYCARVNTIEAYGDINRDVAGDAIYLTGYTVSGMNNVIHPSAQTGAKTAIGPQCIIGEGSELGEKCSVKRSVVGRHCRIGSNVKVINSVVMNHVTLEDGCLVQNSVICSNVYLQERVTLKDCQVGCGYVIGVGAEHRSEALAKKEKMPINYQFLQ</sequence>
<dbReference type="Pfam" id="PF25084">
    <property type="entry name" value="LbH_EIF2B"/>
    <property type="match status" value="1"/>
</dbReference>
<dbReference type="KEGG" id="smo:SELMODRAFT_450878"/>
<dbReference type="GO" id="GO:0005829">
    <property type="term" value="C:cytosol"/>
    <property type="evidence" value="ECO:0007669"/>
    <property type="project" value="UniProtKB-SubCell"/>
</dbReference>
<evidence type="ECO:0000256" key="2">
    <source>
        <dbReference type="ARBA" id="ARBA00007878"/>
    </source>
</evidence>
<dbReference type="SUPFAM" id="SSF53448">
    <property type="entry name" value="Nucleotide-diphospho-sugar transferases"/>
    <property type="match status" value="1"/>
</dbReference>
<keyword evidence="4" id="KW-0396">Initiation factor</keyword>
<dbReference type="Pfam" id="PF00483">
    <property type="entry name" value="NTP_transferase"/>
    <property type="match status" value="1"/>
</dbReference>
<dbReference type="GO" id="GO:0002183">
    <property type="term" value="P:cytoplasmic translational initiation"/>
    <property type="evidence" value="ECO:0000318"/>
    <property type="project" value="GO_Central"/>
</dbReference>
<evidence type="ECO:0000259" key="11">
    <source>
        <dbReference type="Pfam" id="PF25084"/>
    </source>
</evidence>
<dbReference type="InterPro" id="IPR005835">
    <property type="entry name" value="NTP_transferase_dom"/>
</dbReference>
<dbReference type="Gene3D" id="3.90.550.10">
    <property type="entry name" value="Spore Coat Polysaccharide Biosynthesis Protein SpsA, Chain A"/>
    <property type="match status" value="1"/>
</dbReference>
<dbReference type="InParanoid" id="D8RHV7"/>
<evidence type="ECO:0000256" key="4">
    <source>
        <dbReference type="ARBA" id="ARBA00022540"/>
    </source>
</evidence>
<keyword evidence="3" id="KW-0963">Cytoplasm</keyword>
<dbReference type="EMBL" id="GL377580">
    <property type="protein sequence ID" value="EFJ28137.1"/>
    <property type="molecule type" value="Genomic_DNA"/>
</dbReference>
<dbReference type="FunCoup" id="D8RHV7">
    <property type="interactions" value="5266"/>
</dbReference>
<keyword evidence="5" id="KW-0648">Protein biosynthesis</keyword>
<comment type="function">
    <text evidence="8">Acts as a component of the translation initiation factor 2B (eIF2B) complex, which catalyzes the exchange of GDP for GTP on the eukaryotic initiation factor 2 (eIF2) complex gamma subunit. Its guanine nucleotide exchange factor activity is repressed when bound to eIF2 complex phosphorylated on the alpha subunit, thereby limiting the amount of methionyl-initiator methionine tRNA available to the ribosome and consequently global translation is repressed.</text>
</comment>
<evidence type="ECO:0000256" key="7">
    <source>
        <dbReference type="ARBA" id="ARBA00044229"/>
    </source>
</evidence>
<evidence type="ECO:0000256" key="3">
    <source>
        <dbReference type="ARBA" id="ARBA00022490"/>
    </source>
</evidence>
<dbReference type="eggNOG" id="KOG1462">
    <property type="taxonomic scope" value="Eukaryota"/>
</dbReference>
<comment type="subcellular location">
    <subcellularLocation>
        <location evidence="1">Cytoplasm</location>
        <location evidence="1">Cytosol</location>
    </subcellularLocation>
</comment>
<dbReference type="InterPro" id="IPR051960">
    <property type="entry name" value="eIF2B_gamma"/>
</dbReference>
<evidence type="ECO:0000256" key="1">
    <source>
        <dbReference type="ARBA" id="ARBA00004514"/>
    </source>
</evidence>
<dbReference type="Gene3D" id="2.160.10.10">
    <property type="entry name" value="Hexapeptide repeat proteins"/>
    <property type="match status" value="1"/>
</dbReference>
<evidence type="ECO:0000259" key="10">
    <source>
        <dbReference type="Pfam" id="PF00483"/>
    </source>
</evidence>
<dbReference type="PANTHER" id="PTHR45989">
    <property type="entry name" value="TRANSLATION INITIATION FACTOR EIF-2B SUBUNIT GAMMA"/>
    <property type="match status" value="1"/>
</dbReference>
<dbReference type="Gramene" id="EFJ28137">
    <property type="protein sequence ID" value="EFJ28137"/>
    <property type="gene ID" value="SELMODRAFT_450878"/>
</dbReference>
<name>D8RHV7_SELML</name>
<gene>
    <name evidence="12" type="ORF">SELMODRAFT_450878</name>
</gene>
<protein>
    <recommendedName>
        <fullName evidence="6">Translation initiation factor eIF2B subunit gamma</fullName>
    </recommendedName>
    <alternativeName>
        <fullName evidence="7">eIF2B GDP-GTP exchange factor subunit gamma</fullName>
    </alternativeName>
</protein>
<dbReference type="STRING" id="88036.D8RHV7"/>
<evidence type="ECO:0000256" key="8">
    <source>
        <dbReference type="ARBA" id="ARBA00045373"/>
    </source>
</evidence>
<evidence type="ECO:0000256" key="6">
    <source>
        <dbReference type="ARBA" id="ARBA00044196"/>
    </source>
</evidence>
<dbReference type="OMA" id="PPNAYCE"/>
<accession>D8RHV7</accession>
<feature type="domain" description="EIF2B subunit epsilon/gamma LbH" evidence="11">
    <location>
        <begin position="311"/>
        <end position="400"/>
    </location>
</feature>
<reference evidence="12 13" key="1">
    <citation type="journal article" date="2011" name="Science">
        <title>The Selaginella genome identifies genetic changes associated with the evolution of vascular plants.</title>
        <authorList>
            <person name="Banks J.A."/>
            <person name="Nishiyama T."/>
            <person name="Hasebe M."/>
            <person name="Bowman J.L."/>
            <person name="Gribskov M."/>
            <person name="dePamphilis C."/>
            <person name="Albert V.A."/>
            <person name="Aono N."/>
            <person name="Aoyama T."/>
            <person name="Ambrose B.A."/>
            <person name="Ashton N.W."/>
            <person name="Axtell M.J."/>
            <person name="Barker E."/>
            <person name="Barker M.S."/>
            <person name="Bennetzen J.L."/>
            <person name="Bonawitz N.D."/>
            <person name="Chapple C."/>
            <person name="Cheng C."/>
            <person name="Correa L.G."/>
            <person name="Dacre M."/>
            <person name="DeBarry J."/>
            <person name="Dreyer I."/>
            <person name="Elias M."/>
            <person name="Engstrom E.M."/>
            <person name="Estelle M."/>
            <person name="Feng L."/>
            <person name="Finet C."/>
            <person name="Floyd S.K."/>
            <person name="Frommer W.B."/>
            <person name="Fujita T."/>
            <person name="Gramzow L."/>
            <person name="Gutensohn M."/>
            <person name="Harholt J."/>
            <person name="Hattori M."/>
            <person name="Heyl A."/>
            <person name="Hirai T."/>
            <person name="Hiwatashi Y."/>
            <person name="Ishikawa M."/>
            <person name="Iwata M."/>
            <person name="Karol K.G."/>
            <person name="Koehler B."/>
            <person name="Kolukisaoglu U."/>
            <person name="Kubo M."/>
            <person name="Kurata T."/>
            <person name="Lalonde S."/>
            <person name="Li K."/>
            <person name="Li Y."/>
            <person name="Litt A."/>
            <person name="Lyons E."/>
            <person name="Manning G."/>
            <person name="Maruyama T."/>
            <person name="Michael T.P."/>
            <person name="Mikami K."/>
            <person name="Miyazaki S."/>
            <person name="Morinaga S."/>
            <person name="Murata T."/>
            <person name="Mueller-Roeber B."/>
            <person name="Nelson D.R."/>
            <person name="Obara M."/>
            <person name="Oguri Y."/>
            <person name="Olmstead R.G."/>
            <person name="Onodera N."/>
            <person name="Petersen B.L."/>
            <person name="Pils B."/>
            <person name="Prigge M."/>
            <person name="Rensing S.A."/>
            <person name="Riano-Pachon D.M."/>
            <person name="Roberts A.W."/>
            <person name="Sato Y."/>
            <person name="Scheller H.V."/>
            <person name="Schulz B."/>
            <person name="Schulz C."/>
            <person name="Shakirov E.V."/>
            <person name="Shibagaki N."/>
            <person name="Shinohara N."/>
            <person name="Shippen D.E."/>
            <person name="Soerensen I."/>
            <person name="Sotooka R."/>
            <person name="Sugimoto N."/>
            <person name="Sugita M."/>
            <person name="Sumikawa N."/>
            <person name="Tanurdzic M."/>
            <person name="Theissen G."/>
            <person name="Ulvskov P."/>
            <person name="Wakazuki S."/>
            <person name="Weng J.K."/>
            <person name="Willats W.W."/>
            <person name="Wipf D."/>
            <person name="Wolf P.G."/>
            <person name="Yang L."/>
            <person name="Zimmer A.D."/>
            <person name="Zhu Q."/>
            <person name="Mitros T."/>
            <person name="Hellsten U."/>
            <person name="Loque D."/>
            <person name="Otillar R."/>
            <person name="Salamov A."/>
            <person name="Schmutz J."/>
            <person name="Shapiro H."/>
            <person name="Lindquist E."/>
            <person name="Lucas S."/>
            <person name="Rokhsar D."/>
            <person name="Grigoriev I.V."/>
        </authorList>
    </citation>
    <scope>NUCLEOTIDE SEQUENCE [LARGE SCALE GENOMIC DNA]</scope>
</reference>
<evidence type="ECO:0000313" key="12">
    <source>
        <dbReference type="EMBL" id="EFJ28137.1"/>
    </source>
</evidence>
<dbReference type="InterPro" id="IPR029044">
    <property type="entry name" value="Nucleotide-diphossugar_trans"/>
</dbReference>